<organism evidence="2 3">
    <name type="scientific">Prevotella melaninogenica</name>
    <dbReference type="NCBI Taxonomy" id="28132"/>
    <lineage>
        <taxon>Bacteria</taxon>
        <taxon>Pseudomonadati</taxon>
        <taxon>Bacteroidota</taxon>
        <taxon>Bacteroidia</taxon>
        <taxon>Bacteroidales</taxon>
        <taxon>Prevotellaceae</taxon>
        <taxon>Prevotella</taxon>
    </lineage>
</organism>
<gene>
    <name evidence="2" type="ORF">KZO77_01805</name>
</gene>
<dbReference type="EMBL" id="JAHXCP010000001">
    <property type="protein sequence ID" value="MBW4753776.1"/>
    <property type="molecule type" value="Genomic_DNA"/>
</dbReference>
<protein>
    <recommendedName>
        <fullName evidence="4">AAA family ATPase</fullName>
    </recommendedName>
</protein>
<accession>A0ABS6Y2S1</accession>
<dbReference type="Proteomes" id="UP000812077">
    <property type="component" value="Unassembled WGS sequence"/>
</dbReference>
<name>A0ABS6Y2S1_9BACT</name>
<evidence type="ECO:0000256" key="1">
    <source>
        <dbReference type="SAM" id="Coils"/>
    </source>
</evidence>
<keyword evidence="1" id="KW-0175">Coiled coil</keyword>
<feature type="coiled-coil region" evidence="1">
    <location>
        <begin position="516"/>
        <end position="543"/>
    </location>
</feature>
<dbReference type="PANTHER" id="PTHR32114">
    <property type="entry name" value="ABC TRANSPORTER ABCH.3"/>
    <property type="match status" value="1"/>
</dbReference>
<feature type="coiled-coil region" evidence="1">
    <location>
        <begin position="237"/>
        <end position="356"/>
    </location>
</feature>
<dbReference type="RefSeq" id="WP_219432622.1">
    <property type="nucleotide sequence ID" value="NZ_CBDEIC010000040.1"/>
</dbReference>
<keyword evidence="3" id="KW-1185">Reference proteome</keyword>
<evidence type="ECO:0000313" key="3">
    <source>
        <dbReference type="Proteomes" id="UP000812077"/>
    </source>
</evidence>
<evidence type="ECO:0000313" key="2">
    <source>
        <dbReference type="EMBL" id="MBW4753776.1"/>
    </source>
</evidence>
<reference evidence="2 3" key="1">
    <citation type="submission" date="2021-07" db="EMBL/GenBank/DDBJ databases">
        <title>Genomic diversity and antimicrobial resistance of Prevotella spp. isolated from chronic lung disease airways.</title>
        <authorList>
            <person name="Webb K.A."/>
            <person name="Olagoke O.S."/>
            <person name="Baird T."/>
            <person name="Neill J."/>
            <person name="Pham A."/>
            <person name="Wells T.J."/>
            <person name="Ramsay K.A."/>
            <person name="Bell S.C."/>
            <person name="Sarovich D.S."/>
            <person name="Price E.P."/>
        </authorList>
    </citation>
    <scope>NUCLEOTIDE SEQUENCE [LARGE SCALE GENOMIC DNA]</scope>
    <source>
        <strain evidence="2 3">SCHI0027.S.6</strain>
    </source>
</reference>
<evidence type="ECO:0008006" key="4">
    <source>
        <dbReference type="Google" id="ProtNLM"/>
    </source>
</evidence>
<sequence length="656" mass="76214">MKQIKIKEITLRNWRGEKERTTRFNLEAPTSICGDNGLGKSRHFDAFCWLLFGKDSQDRKDFELRSYDEQHNVLHRCECSVEAILIVDREELTLKREYKEQWVKPRGQVEEVFSGNVTECIWNGVPIKVSEFKARVSENIIDETVFKMITNPRYFTEKMKWQHQREQLLQIAGVKSDEEVASDNEDFKKLLDELNGKSLSDFRKEISSTKKRLKTELSEIQPRVDQTQKMMPEAEDWNALQSEIDKAEKKIAALTEQVTSIEKRNEAKLEKDKQTAKEIHDLEMQRIKLEQDELSRMRNEADTANEERRQIERKIKEAHERLTQVSIDRKQAETRRTHLKQQVADIEVKLNSLREKWRTINASEYNGSDICSCCGQRLPEDKITEAHNIFAKNKAEQLRTNNNEGKSLVEQRDLLTKELSTIEADEKFAETVKGIEQDIAELYKQLDTHPLVQAPTSLEVPTNEMKDLDLKVKELRELLNKAEVGENPVVQIEKERDALYDSLTNLKTRMSHRSTIDKAMGEIAALENRGRELAQQIAELEKREYTAVSFIKKRIEDCEQRINAMFKSVRFQLFDYTQEGNEFEVCIPIVNGTPYGVTNTAGQVNAGLDIINTLCQFYNIYAPVFIDGAESVNHYMSIQSQMILLQVTQDKRLIIK</sequence>
<comment type="caution">
    <text evidence="2">The sequence shown here is derived from an EMBL/GenBank/DDBJ whole genome shotgun (WGS) entry which is preliminary data.</text>
</comment>
<proteinExistence type="predicted"/>
<dbReference type="PANTHER" id="PTHR32114:SF2">
    <property type="entry name" value="ABC TRANSPORTER ABCH.3"/>
    <property type="match status" value="1"/>
</dbReference>